<sequence>MHESFPFRTLDVLPVVEGRRVLVRVDFNVPVDDQDQVTDDTRIRGALDTLMELRRRGAELILMSHRGRPKGWGGASMEVVVPRLSELLECDVAFIDDIAGDRAAKKAASLRPADVLLLQNLRYDPGEKAGDRDFARRLAALGEFYVNDAFGTAHRADASVALLPTLLPGYAGRLMTHELLILSQLLHDAEHPYWAVVGGSKVSDKVELLDALLDRVDGLAVGGGMANTFLVAEGYDMGASKVESEAVKTAKRLLDKAAAKKVPLLLPERVTAAKDFKPDAEHRVAKPGELGADEMALDVAPEAVDKMLETMTGARTVLWNGPMGVFEWDAFSEGTLRMAEGLANSSARVVVGGGDSVAAVARAGVQDRLFHVSTGGGATLEFLQGKPLPGVEALINSIKG</sequence>
<keyword evidence="10 13" id="KW-0418">Kinase</keyword>
<dbReference type="UniPathway" id="UPA00109">
    <property type="reaction ID" value="UER00185"/>
</dbReference>
<name>A0A7Y0Q2A4_9FIRM</name>
<feature type="binding site" evidence="14">
    <location>
        <position position="42"/>
    </location>
    <ligand>
        <name>(2R)-3-phosphoglycerate</name>
        <dbReference type="ChEBI" id="CHEBI:58272"/>
    </ligand>
</feature>
<evidence type="ECO:0000256" key="2">
    <source>
        <dbReference type="ARBA" id="ARBA00004838"/>
    </source>
</evidence>
<dbReference type="FunFam" id="3.40.50.1260:FF:000031">
    <property type="entry name" value="Phosphoglycerate kinase 1"/>
    <property type="match status" value="1"/>
</dbReference>
<evidence type="ECO:0000256" key="15">
    <source>
        <dbReference type="PIRSR" id="PIRSR000724-2"/>
    </source>
</evidence>
<comment type="pathway">
    <text evidence="2 13">Carbohydrate degradation; glycolysis; pyruvate from D-glyceraldehyde 3-phosphate: step 2/5.</text>
</comment>
<keyword evidence="9 13" id="KW-0547">Nucleotide-binding</keyword>
<evidence type="ECO:0000256" key="3">
    <source>
        <dbReference type="ARBA" id="ARBA00008982"/>
    </source>
</evidence>
<feature type="binding site" evidence="13 15">
    <location>
        <position position="327"/>
    </location>
    <ligand>
        <name>ATP</name>
        <dbReference type="ChEBI" id="CHEBI:30616"/>
    </ligand>
</feature>
<dbReference type="RefSeq" id="WP_169098180.1">
    <property type="nucleotide sequence ID" value="NZ_JABBVZ010000017.1"/>
</dbReference>
<evidence type="ECO:0000256" key="13">
    <source>
        <dbReference type="HAMAP-Rule" id="MF_00145"/>
    </source>
</evidence>
<comment type="subcellular location">
    <subcellularLocation>
        <location evidence="13">Cytoplasm</location>
    </subcellularLocation>
</comment>
<dbReference type="SUPFAM" id="SSF53748">
    <property type="entry name" value="Phosphoglycerate kinase"/>
    <property type="match status" value="1"/>
</dbReference>
<keyword evidence="12 13" id="KW-0324">Glycolysis</keyword>
<dbReference type="Gene3D" id="3.40.50.1260">
    <property type="entry name" value="Phosphoglycerate kinase, N-terminal domain"/>
    <property type="match status" value="2"/>
</dbReference>
<keyword evidence="11 13" id="KW-0067">ATP-binding</keyword>
<comment type="catalytic activity">
    <reaction evidence="1 13 16">
        <text>(2R)-3-phosphoglycerate + ATP = (2R)-3-phospho-glyceroyl phosphate + ADP</text>
        <dbReference type="Rhea" id="RHEA:14801"/>
        <dbReference type="ChEBI" id="CHEBI:30616"/>
        <dbReference type="ChEBI" id="CHEBI:57604"/>
        <dbReference type="ChEBI" id="CHEBI:58272"/>
        <dbReference type="ChEBI" id="CHEBI:456216"/>
        <dbReference type="EC" id="2.7.2.3"/>
    </reaction>
</comment>
<dbReference type="PRINTS" id="PR00477">
    <property type="entry name" value="PHGLYCKINASE"/>
</dbReference>
<comment type="caution">
    <text evidence="17">The sequence shown here is derived from an EMBL/GenBank/DDBJ whole genome shotgun (WGS) entry which is preliminary data.</text>
</comment>
<keyword evidence="18" id="KW-1185">Reference proteome</keyword>
<dbReference type="InterPro" id="IPR015911">
    <property type="entry name" value="Phosphoglycerate_kinase_CS"/>
</dbReference>
<dbReference type="PANTHER" id="PTHR11406">
    <property type="entry name" value="PHOSPHOGLYCERATE KINASE"/>
    <property type="match status" value="1"/>
</dbReference>
<feature type="binding site" evidence="13">
    <location>
        <position position="42"/>
    </location>
    <ligand>
        <name>substrate</name>
    </ligand>
</feature>
<dbReference type="GO" id="GO:0006096">
    <property type="term" value="P:glycolytic process"/>
    <property type="evidence" value="ECO:0007669"/>
    <property type="project" value="UniProtKB-UniRule"/>
</dbReference>
<evidence type="ECO:0000256" key="1">
    <source>
        <dbReference type="ARBA" id="ARBA00000642"/>
    </source>
</evidence>
<evidence type="ECO:0000256" key="4">
    <source>
        <dbReference type="ARBA" id="ARBA00011245"/>
    </source>
</evidence>
<comment type="subunit">
    <text evidence="4 13">Monomer.</text>
</comment>
<dbReference type="InterPro" id="IPR001576">
    <property type="entry name" value="Phosphoglycerate_kinase"/>
</dbReference>
<dbReference type="GO" id="GO:0004618">
    <property type="term" value="F:phosphoglycerate kinase activity"/>
    <property type="evidence" value="ECO:0007669"/>
    <property type="project" value="UniProtKB-UniRule"/>
</dbReference>
<feature type="binding site" evidence="13 15">
    <location>
        <position position="205"/>
    </location>
    <ligand>
        <name>ATP</name>
        <dbReference type="ChEBI" id="CHEBI:30616"/>
    </ligand>
</feature>
<protein>
    <recommendedName>
        <fullName evidence="6 13">Phosphoglycerate kinase</fullName>
        <ecNumber evidence="5 13">2.7.2.3</ecNumber>
    </recommendedName>
</protein>
<accession>A0A7Y0Q2A4</accession>
<dbReference type="GO" id="GO:0005524">
    <property type="term" value="F:ATP binding"/>
    <property type="evidence" value="ECO:0007669"/>
    <property type="project" value="UniProtKB-KW"/>
</dbReference>
<feature type="binding site" evidence="13 14">
    <location>
        <begin position="26"/>
        <end position="28"/>
    </location>
    <ligand>
        <name>substrate</name>
    </ligand>
</feature>
<dbReference type="PANTHER" id="PTHR11406:SF23">
    <property type="entry name" value="PHOSPHOGLYCERATE KINASE 1, CHLOROPLASTIC-RELATED"/>
    <property type="match status" value="1"/>
</dbReference>
<feature type="binding site" evidence="14">
    <location>
        <position position="155"/>
    </location>
    <ligand>
        <name>(2R)-3-phosphoglycerate</name>
        <dbReference type="ChEBI" id="CHEBI:58272"/>
    </ligand>
</feature>
<dbReference type="InterPro" id="IPR015824">
    <property type="entry name" value="Phosphoglycerate_kinase_N"/>
</dbReference>
<dbReference type="Proteomes" id="UP000533476">
    <property type="component" value="Unassembled WGS sequence"/>
</dbReference>
<keyword evidence="7 13" id="KW-0963">Cytoplasm</keyword>
<evidence type="ECO:0000313" key="18">
    <source>
        <dbReference type="Proteomes" id="UP000533476"/>
    </source>
</evidence>
<comment type="caution">
    <text evidence="13">Lacks conserved residue(s) required for the propagation of feature annotation.</text>
</comment>
<dbReference type="PIRSF" id="PIRSF000724">
    <property type="entry name" value="Pgk"/>
    <property type="match status" value="1"/>
</dbReference>
<evidence type="ECO:0000256" key="11">
    <source>
        <dbReference type="ARBA" id="ARBA00022840"/>
    </source>
</evidence>
<evidence type="ECO:0000256" key="8">
    <source>
        <dbReference type="ARBA" id="ARBA00022679"/>
    </source>
</evidence>
<feature type="binding site" evidence="14">
    <location>
        <position position="122"/>
    </location>
    <ligand>
        <name>(2R)-3-phosphoglycerate</name>
        <dbReference type="ChEBI" id="CHEBI:58272"/>
    </ligand>
</feature>
<dbReference type="HAMAP" id="MF_00145">
    <property type="entry name" value="Phosphoglyc_kinase"/>
    <property type="match status" value="1"/>
</dbReference>
<evidence type="ECO:0000256" key="5">
    <source>
        <dbReference type="ARBA" id="ARBA00013061"/>
    </source>
</evidence>
<gene>
    <name evidence="13" type="primary">pgk</name>
    <name evidence="17" type="ORF">HIJ39_07245</name>
</gene>
<evidence type="ECO:0000256" key="14">
    <source>
        <dbReference type="PIRSR" id="PIRSR000724-1"/>
    </source>
</evidence>
<dbReference type="InterPro" id="IPR036043">
    <property type="entry name" value="Phosphoglycerate_kinase_sf"/>
</dbReference>
<evidence type="ECO:0000256" key="12">
    <source>
        <dbReference type="ARBA" id="ARBA00023152"/>
    </source>
</evidence>
<keyword evidence="8 13" id="KW-0808">Transferase</keyword>
<dbReference type="EMBL" id="JABBVZ010000017">
    <property type="protein sequence ID" value="NMP22145.1"/>
    <property type="molecule type" value="Genomic_DNA"/>
</dbReference>
<evidence type="ECO:0000313" key="17">
    <source>
        <dbReference type="EMBL" id="NMP22145.1"/>
    </source>
</evidence>
<organism evidence="17 18">
    <name type="scientific">Sulfobacillus harzensis</name>
    <dbReference type="NCBI Taxonomy" id="2729629"/>
    <lineage>
        <taxon>Bacteria</taxon>
        <taxon>Bacillati</taxon>
        <taxon>Bacillota</taxon>
        <taxon>Clostridia</taxon>
        <taxon>Eubacteriales</taxon>
        <taxon>Clostridiales Family XVII. Incertae Sedis</taxon>
        <taxon>Sulfobacillus</taxon>
    </lineage>
</organism>
<evidence type="ECO:0000256" key="10">
    <source>
        <dbReference type="ARBA" id="ARBA00022777"/>
    </source>
</evidence>
<dbReference type="EC" id="2.7.2.3" evidence="5 13"/>
<evidence type="ECO:0000256" key="6">
    <source>
        <dbReference type="ARBA" id="ARBA00016471"/>
    </source>
</evidence>
<dbReference type="GO" id="GO:0005829">
    <property type="term" value="C:cytosol"/>
    <property type="evidence" value="ECO:0007669"/>
    <property type="project" value="TreeGrafter"/>
</dbReference>
<comment type="similarity">
    <text evidence="3 13 16">Belongs to the phosphoglycerate kinase family.</text>
</comment>
<feature type="binding site" evidence="13">
    <location>
        <position position="155"/>
    </location>
    <ligand>
        <name>substrate</name>
    </ligand>
</feature>
<dbReference type="GO" id="GO:0006094">
    <property type="term" value="P:gluconeogenesis"/>
    <property type="evidence" value="ECO:0007669"/>
    <property type="project" value="TreeGrafter"/>
</dbReference>
<evidence type="ECO:0000256" key="9">
    <source>
        <dbReference type="ARBA" id="ARBA00022741"/>
    </source>
</evidence>
<feature type="binding site" evidence="13 15">
    <location>
        <begin position="353"/>
        <end position="356"/>
    </location>
    <ligand>
        <name>ATP</name>
        <dbReference type="ChEBI" id="CHEBI:30616"/>
    </ligand>
</feature>
<evidence type="ECO:0000256" key="16">
    <source>
        <dbReference type="RuleBase" id="RU000532"/>
    </source>
</evidence>
<dbReference type="GO" id="GO:0043531">
    <property type="term" value="F:ADP binding"/>
    <property type="evidence" value="ECO:0007669"/>
    <property type="project" value="TreeGrafter"/>
</dbReference>
<proteinExistence type="inferred from homology"/>
<feature type="binding site" evidence="13">
    <location>
        <position position="122"/>
    </location>
    <ligand>
        <name>substrate</name>
    </ligand>
</feature>
<dbReference type="AlphaFoldDB" id="A0A7Y0Q2A4"/>
<dbReference type="PROSITE" id="PS00111">
    <property type="entry name" value="PGLYCERATE_KINASE"/>
    <property type="match status" value="1"/>
</dbReference>
<feature type="binding site" evidence="13 14">
    <location>
        <begin position="65"/>
        <end position="68"/>
    </location>
    <ligand>
        <name>substrate</name>
    </ligand>
</feature>
<evidence type="ECO:0000256" key="7">
    <source>
        <dbReference type="ARBA" id="ARBA00022490"/>
    </source>
</evidence>
<reference evidence="17 18" key="1">
    <citation type="submission" date="2020-04" db="EMBL/GenBank/DDBJ databases">
        <authorList>
            <person name="Zhang R."/>
            <person name="Schippers A."/>
        </authorList>
    </citation>
    <scope>NUCLEOTIDE SEQUENCE [LARGE SCALE GENOMIC DNA]</scope>
    <source>
        <strain evidence="17 18">DSM 109850</strain>
    </source>
</reference>
<dbReference type="Pfam" id="PF00162">
    <property type="entry name" value="PGK"/>
    <property type="match status" value="1"/>
</dbReference>
<dbReference type="FunFam" id="3.40.50.1260:FF:000006">
    <property type="entry name" value="Phosphoglycerate kinase"/>
    <property type="match status" value="1"/>
</dbReference>